<dbReference type="EMBL" id="JAGMUV010000017">
    <property type="protein sequence ID" value="KAH7130949.1"/>
    <property type="molecule type" value="Genomic_DNA"/>
</dbReference>
<dbReference type="GO" id="GO:0008270">
    <property type="term" value="F:zinc ion binding"/>
    <property type="evidence" value="ECO:0007669"/>
    <property type="project" value="InterPro"/>
</dbReference>
<evidence type="ECO:0000256" key="1">
    <source>
        <dbReference type="ARBA" id="ARBA00004123"/>
    </source>
</evidence>
<gene>
    <name evidence="9" type="ORF">EDB81DRAFT_660493</name>
</gene>
<sequence>MSREIQELRSQREGENATSTSPEVGGSTGYLSEPTPGSTTDDDFELNEATVMLKEVLVESHLAVDAFKIFAELFRPQLPILEPILLREIYLSQPFLFWTIVIVVSSHLTEGPHVDLHHRLREPYMTLLREEILTAPLPLHKIQALLFLCAWPLPIASQVSDPSWLYCGIAMQAARYMGLDREQPLPSIRSMGVLPGTSRARINTWLGCFYVGTSLSLHLGLQPPIDSDIDFTAIHNFLTQKTLPFEIATHVRIQLVVARFTNLLLQNNDTVGSSMIRLINSELDALKSAFPERETGGLKIEFSILVTKLYFYSLLIAKSPPASSSRDVLLQTGLVAALRIIRISTTPSRTAPRLGDRELPLVQRDRSMTKTYYRGLAFATIFLLIFFYLNASATREEQESAGSHISLAQGIFKKCSIDPLDEYSRTAKLFEILARLPPGSSDPTKLRFTHRMGLSVLLHATRIADEARGRPAETLEAGSVNEPVATYQSQPQDQELPQDMLYSMDQTNSDAEFLKGFWDESFMSIFNLDAMYVPEQ</sequence>
<dbReference type="InterPro" id="IPR007219">
    <property type="entry name" value="XnlR_reg_dom"/>
</dbReference>
<dbReference type="OrthoDB" id="3163292at2759"/>
<keyword evidence="10" id="KW-1185">Reference proteome</keyword>
<keyword evidence="7" id="KW-0812">Transmembrane</keyword>
<evidence type="ECO:0000313" key="9">
    <source>
        <dbReference type="EMBL" id="KAH7130949.1"/>
    </source>
</evidence>
<evidence type="ECO:0000313" key="10">
    <source>
        <dbReference type="Proteomes" id="UP000738349"/>
    </source>
</evidence>
<comment type="subcellular location">
    <subcellularLocation>
        <location evidence="1">Nucleus</location>
    </subcellularLocation>
</comment>
<evidence type="ECO:0000256" key="7">
    <source>
        <dbReference type="SAM" id="Phobius"/>
    </source>
</evidence>
<dbReference type="GO" id="GO:0000981">
    <property type="term" value="F:DNA-binding transcription factor activity, RNA polymerase II-specific"/>
    <property type="evidence" value="ECO:0007669"/>
    <property type="project" value="TreeGrafter"/>
</dbReference>
<evidence type="ECO:0000256" key="6">
    <source>
        <dbReference type="SAM" id="MobiDB-lite"/>
    </source>
</evidence>
<organism evidence="9 10">
    <name type="scientific">Dactylonectria macrodidyma</name>
    <dbReference type="NCBI Taxonomy" id="307937"/>
    <lineage>
        <taxon>Eukaryota</taxon>
        <taxon>Fungi</taxon>
        <taxon>Dikarya</taxon>
        <taxon>Ascomycota</taxon>
        <taxon>Pezizomycotina</taxon>
        <taxon>Sordariomycetes</taxon>
        <taxon>Hypocreomycetidae</taxon>
        <taxon>Hypocreales</taxon>
        <taxon>Nectriaceae</taxon>
        <taxon>Dactylonectria</taxon>
    </lineage>
</organism>
<dbReference type="SMART" id="SM00906">
    <property type="entry name" value="Fungal_trans"/>
    <property type="match status" value="1"/>
</dbReference>
<feature type="transmembrane region" description="Helical" evidence="7">
    <location>
        <begin position="371"/>
        <end position="389"/>
    </location>
</feature>
<evidence type="ECO:0000256" key="4">
    <source>
        <dbReference type="ARBA" id="ARBA00023163"/>
    </source>
</evidence>
<proteinExistence type="predicted"/>
<keyword evidence="7" id="KW-0472">Membrane</keyword>
<feature type="compositionally biased region" description="Basic and acidic residues" evidence="6">
    <location>
        <begin position="1"/>
        <end position="15"/>
    </location>
</feature>
<dbReference type="Proteomes" id="UP000738349">
    <property type="component" value="Unassembled WGS sequence"/>
</dbReference>
<dbReference type="InterPro" id="IPR051089">
    <property type="entry name" value="prtT"/>
</dbReference>
<protein>
    <recommendedName>
        <fullName evidence="8">Xylanolytic transcriptional activator regulatory domain-containing protein</fullName>
    </recommendedName>
</protein>
<keyword evidence="4" id="KW-0804">Transcription</keyword>
<keyword evidence="2" id="KW-0805">Transcription regulation</keyword>
<feature type="domain" description="Xylanolytic transcriptional activator regulatory" evidence="8">
    <location>
        <begin position="163"/>
        <end position="237"/>
    </location>
</feature>
<accession>A0A9P9E5C9</accession>
<dbReference type="GO" id="GO:0006351">
    <property type="term" value="P:DNA-templated transcription"/>
    <property type="evidence" value="ECO:0007669"/>
    <property type="project" value="InterPro"/>
</dbReference>
<dbReference type="AlphaFoldDB" id="A0A9P9E5C9"/>
<dbReference type="Pfam" id="PF04082">
    <property type="entry name" value="Fungal_trans"/>
    <property type="match status" value="1"/>
</dbReference>
<evidence type="ECO:0000259" key="8">
    <source>
        <dbReference type="SMART" id="SM00906"/>
    </source>
</evidence>
<feature type="region of interest" description="Disordered" evidence="6">
    <location>
        <begin position="1"/>
        <end position="42"/>
    </location>
</feature>
<name>A0A9P9E5C9_9HYPO</name>
<dbReference type="PANTHER" id="PTHR31845">
    <property type="entry name" value="FINGER DOMAIN PROTEIN, PUTATIVE-RELATED"/>
    <property type="match status" value="1"/>
</dbReference>
<evidence type="ECO:0000256" key="2">
    <source>
        <dbReference type="ARBA" id="ARBA00023015"/>
    </source>
</evidence>
<dbReference type="PANTHER" id="PTHR31845:SF21">
    <property type="entry name" value="REGULATORY PROTEIN LEU3"/>
    <property type="match status" value="1"/>
</dbReference>
<reference evidence="9" key="1">
    <citation type="journal article" date="2021" name="Nat. Commun.">
        <title>Genetic determinants of endophytism in the Arabidopsis root mycobiome.</title>
        <authorList>
            <person name="Mesny F."/>
            <person name="Miyauchi S."/>
            <person name="Thiergart T."/>
            <person name="Pickel B."/>
            <person name="Atanasova L."/>
            <person name="Karlsson M."/>
            <person name="Huettel B."/>
            <person name="Barry K.W."/>
            <person name="Haridas S."/>
            <person name="Chen C."/>
            <person name="Bauer D."/>
            <person name="Andreopoulos W."/>
            <person name="Pangilinan J."/>
            <person name="LaButti K."/>
            <person name="Riley R."/>
            <person name="Lipzen A."/>
            <person name="Clum A."/>
            <person name="Drula E."/>
            <person name="Henrissat B."/>
            <person name="Kohler A."/>
            <person name="Grigoriev I.V."/>
            <person name="Martin F.M."/>
            <person name="Hacquard S."/>
        </authorList>
    </citation>
    <scope>NUCLEOTIDE SEQUENCE</scope>
    <source>
        <strain evidence="9">MPI-CAGE-AT-0147</strain>
    </source>
</reference>
<evidence type="ECO:0000256" key="5">
    <source>
        <dbReference type="ARBA" id="ARBA00023242"/>
    </source>
</evidence>
<evidence type="ECO:0000256" key="3">
    <source>
        <dbReference type="ARBA" id="ARBA00023125"/>
    </source>
</evidence>
<dbReference type="GO" id="GO:0005634">
    <property type="term" value="C:nucleus"/>
    <property type="evidence" value="ECO:0007669"/>
    <property type="project" value="UniProtKB-SubCell"/>
</dbReference>
<dbReference type="GO" id="GO:0000976">
    <property type="term" value="F:transcription cis-regulatory region binding"/>
    <property type="evidence" value="ECO:0007669"/>
    <property type="project" value="TreeGrafter"/>
</dbReference>
<comment type="caution">
    <text evidence="9">The sequence shown here is derived from an EMBL/GenBank/DDBJ whole genome shotgun (WGS) entry which is preliminary data.</text>
</comment>
<keyword evidence="5" id="KW-0539">Nucleus</keyword>
<keyword evidence="3" id="KW-0238">DNA-binding</keyword>
<dbReference type="CDD" id="cd12148">
    <property type="entry name" value="fungal_TF_MHR"/>
    <property type="match status" value="1"/>
</dbReference>
<keyword evidence="7" id="KW-1133">Transmembrane helix</keyword>